<sequence length="120" mass="13952">MLGERCEQTERGEECPEEQTDCVSLLLLWLLSEDRNRLRLRCLVHDQSQRRDRTLGGRGKGEQCVLEADRDLALDSLLQRRFSWQMQRHPTPESRPRPKRSRQLQAPRVRGDALASGGRC</sequence>
<name>A0A2C6KBU1_9APIC</name>
<dbReference type="AlphaFoldDB" id="A0A2C6KBU1"/>
<evidence type="ECO:0000313" key="2">
    <source>
        <dbReference type="EMBL" id="PHJ21781.1"/>
    </source>
</evidence>
<proteinExistence type="predicted"/>
<dbReference type="RefSeq" id="XP_067923461.1">
    <property type="nucleotide sequence ID" value="XM_068064565.1"/>
</dbReference>
<accession>A0A2C6KBU1</accession>
<protein>
    <submittedName>
        <fullName evidence="2">Uncharacterized protein</fullName>
    </submittedName>
</protein>
<keyword evidence="3" id="KW-1185">Reference proteome</keyword>
<feature type="region of interest" description="Disordered" evidence="1">
    <location>
        <begin position="83"/>
        <end position="120"/>
    </location>
</feature>
<gene>
    <name evidence="2" type="ORF">CSUI_004373</name>
</gene>
<dbReference type="VEuPathDB" id="ToxoDB:CSUI_004373"/>
<dbReference type="EMBL" id="MIGC01002024">
    <property type="protein sequence ID" value="PHJ21781.1"/>
    <property type="molecule type" value="Genomic_DNA"/>
</dbReference>
<dbReference type="GeneID" id="94427776"/>
<evidence type="ECO:0000256" key="1">
    <source>
        <dbReference type="SAM" id="MobiDB-lite"/>
    </source>
</evidence>
<organism evidence="2 3">
    <name type="scientific">Cystoisospora suis</name>
    <dbReference type="NCBI Taxonomy" id="483139"/>
    <lineage>
        <taxon>Eukaryota</taxon>
        <taxon>Sar</taxon>
        <taxon>Alveolata</taxon>
        <taxon>Apicomplexa</taxon>
        <taxon>Conoidasida</taxon>
        <taxon>Coccidia</taxon>
        <taxon>Eucoccidiorida</taxon>
        <taxon>Eimeriorina</taxon>
        <taxon>Sarcocystidae</taxon>
        <taxon>Cystoisospora</taxon>
    </lineage>
</organism>
<reference evidence="2 3" key="1">
    <citation type="journal article" date="2017" name="Int. J. Parasitol.">
        <title>The genome of the protozoan parasite Cystoisospora suis and a reverse vaccinology approach to identify vaccine candidates.</title>
        <authorList>
            <person name="Palmieri N."/>
            <person name="Shrestha A."/>
            <person name="Ruttkowski B."/>
            <person name="Beck T."/>
            <person name="Vogl C."/>
            <person name="Tomley F."/>
            <person name="Blake D.P."/>
            <person name="Joachim A."/>
        </authorList>
    </citation>
    <scope>NUCLEOTIDE SEQUENCE [LARGE SCALE GENOMIC DNA]</scope>
    <source>
        <strain evidence="2 3">Wien I</strain>
    </source>
</reference>
<evidence type="ECO:0000313" key="3">
    <source>
        <dbReference type="Proteomes" id="UP000221165"/>
    </source>
</evidence>
<dbReference type="Proteomes" id="UP000221165">
    <property type="component" value="Unassembled WGS sequence"/>
</dbReference>
<comment type="caution">
    <text evidence="2">The sequence shown here is derived from an EMBL/GenBank/DDBJ whole genome shotgun (WGS) entry which is preliminary data.</text>
</comment>